<sequence>MAPVFGEPPAYVRVADDLRRRILGGELPPGSKVPSRAQLAAEYGVSTNISLQAMRVLTAEGLIEGRPGSGTYVRDTAVMQRLVRAWYRDARGGSPFAAETRAQGKEPGWQSASEFRVPVPESVALRLEIAVGEPCVRTDYTFTADGKPVMLSTSWEPMAVTGGTPVLAPEDGPLAGSGVVDRMRSIGHEIVRVVEAVGSRPALTVEATRLGIAVGLPVIAIERTYWTAERPVETADIVIPAERYQVVYEFPVGSR</sequence>
<dbReference type="Gene3D" id="1.10.10.10">
    <property type="entry name" value="Winged helix-like DNA-binding domain superfamily/Winged helix DNA-binding domain"/>
    <property type="match status" value="1"/>
</dbReference>
<dbReference type="CDD" id="cd07377">
    <property type="entry name" value="WHTH_GntR"/>
    <property type="match status" value="1"/>
</dbReference>
<dbReference type="PROSITE" id="PS50949">
    <property type="entry name" value="HTH_GNTR"/>
    <property type="match status" value="1"/>
</dbReference>
<dbReference type="InterPro" id="IPR050679">
    <property type="entry name" value="Bact_HTH_transcr_reg"/>
</dbReference>
<name>A0ABP9GXF8_9ACTN</name>
<evidence type="ECO:0000313" key="5">
    <source>
        <dbReference type="EMBL" id="GAA4953335.1"/>
    </source>
</evidence>
<keyword evidence="6" id="KW-1185">Reference proteome</keyword>
<keyword evidence="2" id="KW-0238">DNA-binding</keyword>
<dbReference type="InterPro" id="IPR011663">
    <property type="entry name" value="UTRA"/>
</dbReference>
<dbReference type="Gene3D" id="3.40.1410.10">
    <property type="entry name" value="Chorismate lyase-like"/>
    <property type="match status" value="1"/>
</dbReference>
<evidence type="ECO:0000313" key="6">
    <source>
        <dbReference type="Proteomes" id="UP001500466"/>
    </source>
</evidence>
<evidence type="ECO:0000256" key="3">
    <source>
        <dbReference type="ARBA" id="ARBA00023163"/>
    </source>
</evidence>
<dbReference type="InterPro" id="IPR036388">
    <property type="entry name" value="WH-like_DNA-bd_sf"/>
</dbReference>
<dbReference type="PANTHER" id="PTHR44846">
    <property type="entry name" value="MANNOSYL-D-GLYCERATE TRANSPORT/METABOLISM SYSTEM REPRESSOR MNGR-RELATED"/>
    <property type="match status" value="1"/>
</dbReference>
<dbReference type="PANTHER" id="PTHR44846:SF17">
    <property type="entry name" value="GNTR-FAMILY TRANSCRIPTIONAL REGULATOR"/>
    <property type="match status" value="1"/>
</dbReference>
<evidence type="ECO:0000256" key="2">
    <source>
        <dbReference type="ARBA" id="ARBA00023125"/>
    </source>
</evidence>
<dbReference type="InterPro" id="IPR028978">
    <property type="entry name" value="Chorismate_lyase_/UTRA_dom_sf"/>
</dbReference>
<keyword evidence="1" id="KW-0805">Transcription regulation</keyword>
<gene>
    <name evidence="5" type="ORF">GCM10023205_13280</name>
</gene>
<dbReference type="InterPro" id="IPR000524">
    <property type="entry name" value="Tscrpt_reg_HTH_GntR"/>
</dbReference>
<dbReference type="InterPro" id="IPR036390">
    <property type="entry name" value="WH_DNA-bd_sf"/>
</dbReference>
<evidence type="ECO:0000259" key="4">
    <source>
        <dbReference type="PROSITE" id="PS50949"/>
    </source>
</evidence>
<reference evidence="6" key="1">
    <citation type="journal article" date="2019" name="Int. J. Syst. Evol. Microbiol.">
        <title>The Global Catalogue of Microorganisms (GCM) 10K type strain sequencing project: providing services to taxonomists for standard genome sequencing and annotation.</title>
        <authorList>
            <consortium name="The Broad Institute Genomics Platform"/>
            <consortium name="The Broad Institute Genome Sequencing Center for Infectious Disease"/>
            <person name="Wu L."/>
            <person name="Ma J."/>
        </authorList>
    </citation>
    <scope>NUCLEOTIDE SEQUENCE [LARGE SCALE GENOMIC DNA]</scope>
    <source>
        <strain evidence="6">JCM 17986</strain>
    </source>
</reference>
<feature type="domain" description="HTH gntR-type" evidence="4">
    <location>
        <begin position="8"/>
        <end position="76"/>
    </location>
</feature>
<dbReference type="SMART" id="SM00866">
    <property type="entry name" value="UTRA"/>
    <property type="match status" value="1"/>
</dbReference>
<protein>
    <submittedName>
        <fullName evidence="5">GntR family transcriptional regulator</fullName>
    </submittedName>
</protein>
<proteinExistence type="predicted"/>
<dbReference type="SUPFAM" id="SSF46785">
    <property type="entry name" value="Winged helix' DNA-binding domain"/>
    <property type="match status" value="1"/>
</dbReference>
<dbReference type="EMBL" id="BAABHS010000004">
    <property type="protein sequence ID" value="GAA4953335.1"/>
    <property type="molecule type" value="Genomic_DNA"/>
</dbReference>
<keyword evidence="3" id="KW-0804">Transcription</keyword>
<dbReference type="RefSeq" id="WP_345674346.1">
    <property type="nucleotide sequence ID" value="NZ_BAABHS010000004.1"/>
</dbReference>
<dbReference type="Proteomes" id="UP001500466">
    <property type="component" value="Unassembled WGS sequence"/>
</dbReference>
<accession>A0ABP9GXF8</accession>
<organism evidence="5 6">
    <name type="scientific">Yinghuangia aomiensis</name>
    <dbReference type="NCBI Taxonomy" id="676205"/>
    <lineage>
        <taxon>Bacteria</taxon>
        <taxon>Bacillati</taxon>
        <taxon>Actinomycetota</taxon>
        <taxon>Actinomycetes</taxon>
        <taxon>Kitasatosporales</taxon>
        <taxon>Streptomycetaceae</taxon>
        <taxon>Yinghuangia</taxon>
    </lineage>
</organism>
<dbReference type="Pfam" id="PF00392">
    <property type="entry name" value="GntR"/>
    <property type="match status" value="1"/>
</dbReference>
<dbReference type="Pfam" id="PF07702">
    <property type="entry name" value="UTRA"/>
    <property type="match status" value="1"/>
</dbReference>
<evidence type="ECO:0000256" key="1">
    <source>
        <dbReference type="ARBA" id="ARBA00023015"/>
    </source>
</evidence>
<dbReference type="SUPFAM" id="SSF64288">
    <property type="entry name" value="Chorismate lyase-like"/>
    <property type="match status" value="1"/>
</dbReference>
<comment type="caution">
    <text evidence="5">The sequence shown here is derived from an EMBL/GenBank/DDBJ whole genome shotgun (WGS) entry which is preliminary data.</text>
</comment>
<dbReference type="SMART" id="SM00345">
    <property type="entry name" value="HTH_GNTR"/>
    <property type="match status" value="1"/>
</dbReference>